<organism evidence="4 5">
    <name type="scientific">Variovorax humicola</name>
    <dbReference type="NCBI Taxonomy" id="1769758"/>
    <lineage>
        <taxon>Bacteria</taxon>
        <taxon>Pseudomonadati</taxon>
        <taxon>Pseudomonadota</taxon>
        <taxon>Betaproteobacteria</taxon>
        <taxon>Burkholderiales</taxon>
        <taxon>Comamonadaceae</taxon>
        <taxon>Variovorax</taxon>
    </lineage>
</organism>
<proteinExistence type="predicted"/>
<evidence type="ECO:0000256" key="2">
    <source>
        <dbReference type="PROSITE-ProRule" id="PRU00169"/>
    </source>
</evidence>
<protein>
    <submittedName>
        <fullName evidence="4">Response regulator</fullName>
    </submittedName>
</protein>
<dbReference type="Proteomes" id="UP001363010">
    <property type="component" value="Unassembled WGS sequence"/>
</dbReference>
<dbReference type="EMBL" id="JBBKZV010000026">
    <property type="protein sequence ID" value="MEJ8825829.1"/>
    <property type="molecule type" value="Genomic_DNA"/>
</dbReference>
<accession>A0ABU8W8I1</accession>
<evidence type="ECO:0000313" key="5">
    <source>
        <dbReference type="Proteomes" id="UP001363010"/>
    </source>
</evidence>
<dbReference type="InterPro" id="IPR001789">
    <property type="entry name" value="Sig_transdc_resp-reg_receiver"/>
</dbReference>
<dbReference type="InterPro" id="IPR050595">
    <property type="entry name" value="Bact_response_regulator"/>
</dbReference>
<dbReference type="SMART" id="SM00448">
    <property type="entry name" value="REC"/>
    <property type="match status" value="1"/>
</dbReference>
<dbReference type="PANTHER" id="PTHR44591:SF3">
    <property type="entry name" value="RESPONSE REGULATORY DOMAIN-CONTAINING PROTEIN"/>
    <property type="match status" value="1"/>
</dbReference>
<gene>
    <name evidence="4" type="ORF">WKW80_27990</name>
</gene>
<dbReference type="InterPro" id="IPR011006">
    <property type="entry name" value="CheY-like_superfamily"/>
</dbReference>
<feature type="domain" description="Response regulatory" evidence="3">
    <location>
        <begin position="7"/>
        <end position="118"/>
    </location>
</feature>
<comment type="caution">
    <text evidence="4">The sequence shown here is derived from an EMBL/GenBank/DDBJ whole genome shotgun (WGS) entry which is preliminary data.</text>
</comment>
<sequence length="123" mass="13439">MKPTAPTVLVVGAERHTFELLHEWLTEAGWRVADESTRDTWAPFHLVLVDVAFPRRDGAATLQRVSAEHAGTPVIMLSAMFHASIEACGELARSLGVAGVLPKPVRREALTAVVRRLSRPPLP</sequence>
<name>A0ABU8W8I1_9BURK</name>
<keyword evidence="1 2" id="KW-0597">Phosphoprotein</keyword>
<reference evidence="4 5" key="1">
    <citation type="submission" date="2024-03" db="EMBL/GenBank/DDBJ databases">
        <title>Novel species of the genus Variovorax.</title>
        <authorList>
            <person name="Liu Q."/>
            <person name="Xin Y.-H."/>
        </authorList>
    </citation>
    <scope>NUCLEOTIDE SEQUENCE [LARGE SCALE GENOMIC DNA]</scope>
    <source>
        <strain evidence="4 5">KACC 18501</strain>
    </source>
</reference>
<evidence type="ECO:0000313" key="4">
    <source>
        <dbReference type="EMBL" id="MEJ8825829.1"/>
    </source>
</evidence>
<evidence type="ECO:0000259" key="3">
    <source>
        <dbReference type="PROSITE" id="PS50110"/>
    </source>
</evidence>
<evidence type="ECO:0000256" key="1">
    <source>
        <dbReference type="ARBA" id="ARBA00022553"/>
    </source>
</evidence>
<dbReference type="RefSeq" id="WP_340366857.1">
    <property type="nucleotide sequence ID" value="NZ_JBBKZV010000026.1"/>
</dbReference>
<dbReference type="PROSITE" id="PS50110">
    <property type="entry name" value="RESPONSE_REGULATORY"/>
    <property type="match status" value="1"/>
</dbReference>
<dbReference type="CDD" id="cd00156">
    <property type="entry name" value="REC"/>
    <property type="match status" value="1"/>
</dbReference>
<dbReference type="Pfam" id="PF00072">
    <property type="entry name" value="Response_reg"/>
    <property type="match status" value="1"/>
</dbReference>
<keyword evidence="5" id="KW-1185">Reference proteome</keyword>
<dbReference type="Gene3D" id="3.40.50.2300">
    <property type="match status" value="1"/>
</dbReference>
<feature type="modified residue" description="4-aspartylphosphate" evidence="2">
    <location>
        <position position="50"/>
    </location>
</feature>
<dbReference type="PANTHER" id="PTHR44591">
    <property type="entry name" value="STRESS RESPONSE REGULATOR PROTEIN 1"/>
    <property type="match status" value="1"/>
</dbReference>
<dbReference type="SUPFAM" id="SSF52172">
    <property type="entry name" value="CheY-like"/>
    <property type="match status" value="1"/>
</dbReference>